<reference evidence="1 2" key="1">
    <citation type="journal article" date="2021" name="Elife">
        <title>Chloroplast acquisition without the gene transfer in kleptoplastic sea slugs, Plakobranchus ocellatus.</title>
        <authorList>
            <person name="Maeda T."/>
            <person name="Takahashi S."/>
            <person name="Yoshida T."/>
            <person name="Shimamura S."/>
            <person name="Takaki Y."/>
            <person name="Nagai Y."/>
            <person name="Toyoda A."/>
            <person name="Suzuki Y."/>
            <person name="Arimoto A."/>
            <person name="Ishii H."/>
            <person name="Satoh N."/>
            <person name="Nishiyama T."/>
            <person name="Hasebe M."/>
            <person name="Maruyama T."/>
            <person name="Minagawa J."/>
            <person name="Obokata J."/>
            <person name="Shigenobu S."/>
        </authorList>
    </citation>
    <scope>NUCLEOTIDE SEQUENCE [LARGE SCALE GENOMIC DNA]</scope>
</reference>
<protein>
    <submittedName>
        <fullName evidence="1">Uncharacterized protein</fullName>
    </submittedName>
</protein>
<gene>
    <name evidence="1" type="ORF">PoB_004972500</name>
</gene>
<name>A0AAV4BVS5_9GAST</name>
<comment type="caution">
    <text evidence="1">The sequence shown here is derived from an EMBL/GenBank/DDBJ whole genome shotgun (WGS) entry which is preliminary data.</text>
</comment>
<dbReference type="EMBL" id="BLXT01005502">
    <property type="protein sequence ID" value="GFO23220.1"/>
    <property type="molecule type" value="Genomic_DNA"/>
</dbReference>
<accession>A0AAV4BVS5</accession>
<organism evidence="1 2">
    <name type="scientific">Plakobranchus ocellatus</name>
    <dbReference type="NCBI Taxonomy" id="259542"/>
    <lineage>
        <taxon>Eukaryota</taxon>
        <taxon>Metazoa</taxon>
        <taxon>Spiralia</taxon>
        <taxon>Lophotrochozoa</taxon>
        <taxon>Mollusca</taxon>
        <taxon>Gastropoda</taxon>
        <taxon>Heterobranchia</taxon>
        <taxon>Euthyneura</taxon>
        <taxon>Panpulmonata</taxon>
        <taxon>Sacoglossa</taxon>
        <taxon>Placobranchoidea</taxon>
        <taxon>Plakobranchidae</taxon>
        <taxon>Plakobranchus</taxon>
    </lineage>
</organism>
<evidence type="ECO:0000313" key="2">
    <source>
        <dbReference type="Proteomes" id="UP000735302"/>
    </source>
</evidence>
<proteinExistence type="predicted"/>
<keyword evidence="2" id="KW-1185">Reference proteome</keyword>
<sequence length="153" mass="16951">MSKILPPNELVLNDRDFLPSTVADQSMQEKGSSILALSPTIQATASTTCKVTAVSTAQNTSSSTNHLRSHCIIFSFYHPNRNTNHLQSHHVIFPHYHNTNHLQNHRIIFSLTTHITSPITCKITTSSFPLPPISHLQSAAKSPHHLLPLLPKP</sequence>
<dbReference type="Proteomes" id="UP000735302">
    <property type="component" value="Unassembled WGS sequence"/>
</dbReference>
<evidence type="ECO:0000313" key="1">
    <source>
        <dbReference type="EMBL" id="GFO23220.1"/>
    </source>
</evidence>
<dbReference type="AlphaFoldDB" id="A0AAV4BVS5"/>